<comment type="caution">
    <text evidence="1">The sequence shown here is derived from an EMBL/GenBank/DDBJ whole genome shotgun (WGS) entry which is preliminary data.</text>
</comment>
<proteinExistence type="predicted"/>
<reference evidence="1" key="1">
    <citation type="journal article" date="2022" name="bioRxiv">
        <title>Population genetic analysis of Ophidiomyces ophidiicola, the causative agent of snake fungal disease, indicates recent introductions to the USA.</title>
        <authorList>
            <person name="Ladner J.T."/>
            <person name="Palmer J.M."/>
            <person name="Ettinger C.L."/>
            <person name="Stajich J.E."/>
            <person name="Farrell T.M."/>
            <person name="Glorioso B.M."/>
            <person name="Lawson B."/>
            <person name="Price S.J."/>
            <person name="Stengle A.G."/>
            <person name="Grear D.A."/>
            <person name="Lorch J.M."/>
        </authorList>
    </citation>
    <scope>NUCLEOTIDE SEQUENCE</scope>
    <source>
        <strain evidence="1">NWHC 24266-5</strain>
    </source>
</reference>
<gene>
    <name evidence="1" type="ORF">LOY88_005687</name>
</gene>
<sequence>MASPQKPSPHGRAPAIVREVYNGCRRLDPTQIASHPNVVDLQQRQGGEESADGTFIEKPIPWASLESAFDGFMGDGSWRVGVCCGSEDVRVYGLKQVPGLQIIPSLLPPSIQVGMLSRLLHRDLSDERHQTNLHLHYHISYPSSPLESLTTVPEASDTRQDAEMNTGKSFFADDPARLLLAKDSTVHRPMSIKIALNGKLRWMTLGGQYNWTSKEYPPGPPPPFPSDIAKLLRGIFPQTTPEAAIVNLYSSNDTLYPHRDVSEDCDTGLISISFGCDGLFLVGHTEEDGCSVIRLRSGDAVYMSGASRFAWHAVPKILPSTCPGWLASWPGGDDSSKRFQQWQGWMAGKRVNLNVRQMFQHTATAAEDA</sequence>
<evidence type="ECO:0000313" key="1">
    <source>
        <dbReference type="EMBL" id="KAI2382856.1"/>
    </source>
</evidence>
<dbReference type="EMBL" id="JALBCA010000106">
    <property type="protein sequence ID" value="KAI2382856.1"/>
    <property type="molecule type" value="Genomic_DNA"/>
</dbReference>
<organism evidence="1">
    <name type="scientific">Ophidiomyces ophidiicola</name>
    <dbReference type="NCBI Taxonomy" id="1387563"/>
    <lineage>
        <taxon>Eukaryota</taxon>
        <taxon>Fungi</taxon>
        <taxon>Dikarya</taxon>
        <taxon>Ascomycota</taxon>
        <taxon>Pezizomycotina</taxon>
        <taxon>Eurotiomycetes</taxon>
        <taxon>Eurotiomycetidae</taxon>
        <taxon>Onygenales</taxon>
        <taxon>Onygenaceae</taxon>
        <taxon>Ophidiomyces</taxon>
    </lineage>
</organism>
<accession>A0ACB8UQ39</accession>
<protein>
    <submittedName>
        <fullName evidence="1">Uncharacterized protein</fullName>
    </submittedName>
</protein>
<name>A0ACB8UQ39_9EURO</name>